<keyword evidence="3" id="KW-1185">Reference proteome</keyword>
<dbReference type="EMBL" id="CAJVCE010000062">
    <property type="protein sequence ID" value="CAG7659125.1"/>
    <property type="molecule type" value="Genomic_DNA"/>
</dbReference>
<organism evidence="2 3">
    <name type="scientific">Paenibacillus allorhizosphaerae</name>
    <dbReference type="NCBI Taxonomy" id="2849866"/>
    <lineage>
        <taxon>Bacteria</taxon>
        <taxon>Bacillati</taxon>
        <taxon>Bacillota</taxon>
        <taxon>Bacilli</taxon>
        <taxon>Bacillales</taxon>
        <taxon>Paenibacillaceae</taxon>
        <taxon>Paenibacillus</taxon>
    </lineage>
</organism>
<dbReference type="RefSeq" id="WP_218103490.1">
    <property type="nucleotide sequence ID" value="NZ_CAJVCE010000062.1"/>
</dbReference>
<evidence type="ECO:0000313" key="3">
    <source>
        <dbReference type="Proteomes" id="UP000730618"/>
    </source>
</evidence>
<evidence type="ECO:0000313" key="2">
    <source>
        <dbReference type="EMBL" id="CAG7659125.1"/>
    </source>
</evidence>
<dbReference type="Proteomes" id="UP000730618">
    <property type="component" value="Unassembled WGS sequence"/>
</dbReference>
<name>A0ABN7TXF1_9BACL</name>
<protein>
    <recommendedName>
        <fullName evidence="1">DUF4365 domain-containing protein</fullName>
    </recommendedName>
</protein>
<sequence length="433" mass="50362">MYTHLPATHPLNNFRDIEAVGLVLYFLGKHRRAIAQTSTVDKWPNTDGIIDLINLNGDLIGKFDIQIKKLPDINNMVYDLDVEYLAYCDQTASEPTLTLLVDTVKEKIYWFHVTREWIRKSNYAKNKAKVRIQLKDEHCFDRENTAYISQWEDIIREVQRGKGLLQQLLDNERGKRAMRMNLLDANYSPILTNLQLSVFTHEKLEDGSVKFIMSNKYQTEEMVFLNVDIHLTADLKPLVKLNMSPMRQESAYNSLMYYKALSRMKNGDVFYLVDNHSDFWCTGKVNHSEDDSKIEPTAEYMKLVVDIERKIDKKLILGRDITFEEHKYIQELEAIINTGRINITFKGKASVIAPENLDDLSDQKGVFVDLPIASCEHYWGINLGRKLIISDQPFSFKKSDNDENRFDAEIDGKYEVIFIDYFEGDYSQFGTKQ</sequence>
<reference evidence="2 3" key="1">
    <citation type="submission" date="2021-06" db="EMBL/GenBank/DDBJ databases">
        <authorList>
            <person name="Criscuolo A."/>
        </authorList>
    </citation>
    <scope>NUCLEOTIDE SEQUENCE [LARGE SCALE GENOMIC DNA]</scope>
    <source>
        <strain evidence="3">CIP 111802</strain>
    </source>
</reference>
<dbReference type="InterPro" id="IPR025375">
    <property type="entry name" value="DUF4365"/>
</dbReference>
<accession>A0ABN7TXF1</accession>
<feature type="domain" description="DUF4365" evidence="1">
    <location>
        <begin position="25"/>
        <end position="148"/>
    </location>
</feature>
<gene>
    <name evidence="2" type="ORF">PAECIP111802_07394</name>
</gene>
<proteinExistence type="predicted"/>
<dbReference type="Pfam" id="PF14280">
    <property type="entry name" value="DUF4365"/>
    <property type="match status" value="1"/>
</dbReference>
<comment type="caution">
    <text evidence="2">The sequence shown here is derived from an EMBL/GenBank/DDBJ whole genome shotgun (WGS) entry which is preliminary data.</text>
</comment>
<evidence type="ECO:0000259" key="1">
    <source>
        <dbReference type="Pfam" id="PF14280"/>
    </source>
</evidence>